<keyword evidence="2" id="KW-1185">Reference proteome</keyword>
<reference evidence="1 2" key="1">
    <citation type="journal article" date="2019" name="New Phytol.">
        <title>Comparative genomics reveals unique wood-decay strategies and fruiting body development in the Schizophyllaceae.</title>
        <authorList>
            <person name="Almasi E."/>
            <person name="Sahu N."/>
            <person name="Krizsan K."/>
            <person name="Balint B."/>
            <person name="Kovacs G.M."/>
            <person name="Kiss B."/>
            <person name="Cseklye J."/>
            <person name="Drula E."/>
            <person name="Henrissat B."/>
            <person name="Nagy I."/>
            <person name="Chovatia M."/>
            <person name="Adam C."/>
            <person name="LaButti K."/>
            <person name="Lipzen A."/>
            <person name="Riley R."/>
            <person name="Grigoriev I.V."/>
            <person name="Nagy L.G."/>
        </authorList>
    </citation>
    <scope>NUCLEOTIDE SEQUENCE [LARGE SCALE GENOMIC DNA]</scope>
    <source>
        <strain evidence="1 2">NL-1724</strain>
    </source>
</reference>
<proteinExistence type="predicted"/>
<evidence type="ECO:0000313" key="1">
    <source>
        <dbReference type="EMBL" id="TRM69976.1"/>
    </source>
</evidence>
<protein>
    <submittedName>
        <fullName evidence="1">Uncharacterized protein</fullName>
    </submittedName>
</protein>
<organism evidence="1 2">
    <name type="scientific">Schizophyllum amplum</name>
    <dbReference type="NCBI Taxonomy" id="97359"/>
    <lineage>
        <taxon>Eukaryota</taxon>
        <taxon>Fungi</taxon>
        <taxon>Dikarya</taxon>
        <taxon>Basidiomycota</taxon>
        <taxon>Agaricomycotina</taxon>
        <taxon>Agaricomycetes</taxon>
        <taxon>Agaricomycetidae</taxon>
        <taxon>Agaricales</taxon>
        <taxon>Schizophyllaceae</taxon>
        <taxon>Schizophyllum</taxon>
    </lineage>
</organism>
<dbReference type="Proteomes" id="UP000320762">
    <property type="component" value="Unassembled WGS sequence"/>
</dbReference>
<accession>A0A550CYV5</accession>
<name>A0A550CYV5_9AGAR</name>
<dbReference type="AlphaFoldDB" id="A0A550CYV5"/>
<dbReference type="EMBL" id="VDMD01000001">
    <property type="protein sequence ID" value="TRM69976.1"/>
    <property type="molecule type" value="Genomic_DNA"/>
</dbReference>
<gene>
    <name evidence="1" type="ORF">BD626DRAFT_21251</name>
</gene>
<sequence length="153" mass="17016">MLSFSRYILILLGASPFMAGLRSRSDFIHHQWCSPRLSSLLALILPPCLFSCHAYSSFTSISPSRPILTRGYLFDLSSIVISTILTSKVLIPLLETHSQLPGRDLIHSFLLSAITSPRLSIPWRSLAHFTLALSLLSRWLSHSSHASSVTLSR</sequence>
<evidence type="ECO:0000313" key="2">
    <source>
        <dbReference type="Proteomes" id="UP000320762"/>
    </source>
</evidence>
<comment type="caution">
    <text evidence="1">The sequence shown here is derived from an EMBL/GenBank/DDBJ whole genome shotgun (WGS) entry which is preliminary data.</text>
</comment>